<dbReference type="PANTHER" id="PTHR32039:SF7">
    <property type="entry name" value="COMPETENCE PROTEIN COMM"/>
    <property type="match status" value="1"/>
</dbReference>
<gene>
    <name evidence="5" type="ORF">B5V00_16590</name>
</gene>
<dbReference type="SMART" id="SM00382">
    <property type="entry name" value="AAA"/>
    <property type="match status" value="1"/>
</dbReference>
<dbReference type="GO" id="GO:0005524">
    <property type="term" value="F:ATP binding"/>
    <property type="evidence" value="ECO:0007669"/>
    <property type="project" value="UniProtKB-KW"/>
</dbReference>
<dbReference type="InterPro" id="IPR000523">
    <property type="entry name" value="Mg_chelatse_chII-like_cat_dom"/>
</dbReference>
<reference evidence="5 6" key="1">
    <citation type="submission" date="2017-03" db="EMBL/GenBank/DDBJ databases">
        <title>Genome sequence of Geothermobacter sp. EPR-M, Deep-Sea Iron Reducer.</title>
        <authorList>
            <person name="Tully B."/>
            <person name="Savalia P."/>
            <person name="Abuyen K."/>
            <person name="Baughan C."/>
            <person name="Romero E."/>
            <person name="Ronkowski C."/>
            <person name="Torres B."/>
            <person name="Tremblay J."/>
            <person name="Trujillo A."/>
            <person name="Tyler M."/>
            <person name="Perez-Rodriguez I."/>
            <person name="Amend J."/>
        </authorList>
    </citation>
    <scope>NUCLEOTIDE SEQUENCE [LARGE SCALE GENOMIC DNA]</scope>
    <source>
        <strain evidence="5 6">EPR-M</strain>
    </source>
</reference>
<dbReference type="InterPro" id="IPR045006">
    <property type="entry name" value="CHLI-like"/>
</dbReference>
<dbReference type="InterPro" id="IPR014721">
    <property type="entry name" value="Ribsml_uS5_D2-typ_fold_subgr"/>
</dbReference>
<dbReference type="Pfam" id="PF13335">
    <property type="entry name" value="Mg_chelatase_C"/>
    <property type="match status" value="1"/>
</dbReference>
<keyword evidence="2" id="KW-0547">Nucleotide-binding</keyword>
<organism evidence="5 6">
    <name type="scientific">Geothermobacter hydrogeniphilus</name>
    <dbReference type="NCBI Taxonomy" id="1969733"/>
    <lineage>
        <taxon>Bacteria</taxon>
        <taxon>Pseudomonadati</taxon>
        <taxon>Thermodesulfobacteriota</taxon>
        <taxon>Desulfuromonadia</taxon>
        <taxon>Desulfuromonadales</taxon>
        <taxon>Geothermobacteraceae</taxon>
        <taxon>Geothermobacter</taxon>
    </lineage>
</organism>
<accession>A0A1X0XJ61</accession>
<evidence type="ECO:0000313" key="5">
    <source>
        <dbReference type="EMBL" id="ORJ52934.1"/>
    </source>
</evidence>
<dbReference type="GO" id="GO:0008233">
    <property type="term" value="F:peptidase activity"/>
    <property type="evidence" value="ECO:0007669"/>
    <property type="project" value="UniProtKB-KW"/>
</dbReference>
<comment type="similarity">
    <text evidence="1">Belongs to the Mg-chelatase subunits D/I family. ComM subfamily.</text>
</comment>
<dbReference type="Gene3D" id="3.30.230.10">
    <property type="match status" value="1"/>
</dbReference>
<keyword evidence="3" id="KW-0067">ATP-binding</keyword>
<dbReference type="EMBL" id="NAAD01000044">
    <property type="protein sequence ID" value="ORJ52934.1"/>
    <property type="molecule type" value="Genomic_DNA"/>
</dbReference>
<proteinExistence type="inferred from homology"/>
<evidence type="ECO:0000256" key="1">
    <source>
        <dbReference type="ARBA" id="ARBA00006354"/>
    </source>
</evidence>
<dbReference type="GO" id="GO:0006508">
    <property type="term" value="P:proteolysis"/>
    <property type="evidence" value="ECO:0007669"/>
    <property type="project" value="UniProtKB-KW"/>
</dbReference>
<evidence type="ECO:0000256" key="3">
    <source>
        <dbReference type="ARBA" id="ARBA00022840"/>
    </source>
</evidence>
<dbReference type="Pfam" id="PF13541">
    <property type="entry name" value="ChlI"/>
    <property type="match status" value="1"/>
</dbReference>
<dbReference type="InterPro" id="IPR004482">
    <property type="entry name" value="Mg_chelat-rel"/>
</dbReference>
<dbReference type="SUPFAM" id="SSF54211">
    <property type="entry name" value="Ribosomal protein S5 domain 2-like"/>
    <property type="match status" value="1"/>
</dbReference>
<dbReference type="AlphaFoldDB" id="A0A1X0XJ61"/>
<dbReference type="Pfam" id="PF01078">
    <property type="entry name" value="Mg_chelatase"/>
    <property type="match status" value="1"/>
</dbReference>
<dbReference type="Proteomes" id="UP000193136">
    <property type="component" value="Unassembled WGS sequence"/>
</dbReference>
<protein>
    <submittedName>
        <fullName evidence="5">ATP-dependent protease</fullName>
    </submittedName>
</protein>
<dbReference type="PANTHER" id="PTHR32039">
    <property type="entry name" value="MAGNESIUM-CHELATASE SUBUNIT CHLI"/>
    <property type="match status" value="1"/>
</dbReference>
<dbReference type="RefSeq" id="WP_085011927.1">
    <property type="nucleotide sequence ID" value="NZ_NAAD01000044.1"/>
</dbReference>
<evidence type="ECO:0000313" key="6">
    <source>
        <dbReference type="Proteomes" id="UP000193136"/>
    </source>
</evidence>
<keyword evidence="5" id="KW-0645">Protease</keyword>
<comment type="caution">
    <text evidence="5">The sequence shown here is derived from an EMBL/GenBank/DDBJ whole genome shotgun (WGS) entry which is preliminary data.</text>
</comment>
<feature type="domain" description="AAA+ ATPase" evidence="4">
    <location>
        <begin position="213"/>
        <end position="396"/>
    </location>
</feature>
<sequence length="509" mass="54848">MLAKITSGALLGIDAYPVEVEVDIAQGLPQFATVGLPEGAVKESKDRVKSAIKNSGYEFPARRITINLAPADIKKDGAAFDLPMAIGLLSATGVVKNGNVGRYVLLGELSLDGRVKPVRGALPVAVAARDWDVDGLILPRENAAEGAIAAGSPVYAVEDLGQVVDFLNREQVLEPVVVDPALLQAERVSGEADFAEVAGQEQAKRALEIAAAGSHNVLLVGPPGSGKTMLARRVPTILPSLAFEEALEASKIHSIVGLLSREQALLSSRPFRHPHHTISDAGLIGGGSYPKPGEVSLAHRGILFLDELPEFKKNVLEMLRQPLEDGQVTISRAATTLTYPADFMLVAAMNPCPCGFLGDPQHPCSCTPLMTQRYRSRLSGPLLDRIDLHIEAPRVAHKDLAATCSAESSAAIRARVEAARQIQRNRLEKFGLHTNSQMQARHLKQFCRLDAEGEKLLEMVVDRLGMSARSYSRILKVARTIADLTGEETIRQPHLAEAVQYRGLDRKLG</sequence>
<dbReference type="OrthoDB" id="9813147at2"/>
<evidence type="ECO:0000259" key="4">
    <source>
        <dbReference type="SMART" id="SM00382"/>
    </source>
</evidence>
<dbReference type="CDD" id="cd00009">
    <property type="entry name" value="AAA"/>
    <property type="match status" value="1"/>
</dbReference>
<name>A0A1X0XJ61_9BACT</name>
<dbReference type="InterPro" id="IPR003593">
    <property type="entry name" value="AAA+_ATPase"/>
</dbReference>
<dbReference type="SUPFAM" id="SSF52540">
    <property type="entry name" value="P-loop containing nucleoside triphosphate hydrolases"/>
    <property type="match status" value="1"/>
</dbReference>
<keyword evidence="6" id="KW-1185">Reference proteome</keyword>
<dbReference type="STRING" id="1969733.B5V00_16590"/>
<dbReference type="Gene3D" id="3.40.50.300">
    <property type="entry name" value="P-loop containing nucleotide triphosphate hydrolases"/>
    <property type="match status" value="1"/>
</dbReference>
<dbReference type="InterPro" id="IPR025158">
    <property type="entry name" value="Mg_chelat-rel_C"/>
</dbReference>
<dbReference type="InterPro" id="IPR020568">
    <property type="entry name" value="Ribosomal_Su5_D2-typ_SF"/>
</dbReference>
<dbReference type="PRINTS" id="PR01657">
    <property type="entry name" value="MCMFAMILY"/>
</dbReference>
<dbReference type="InterPro" id="IPR001208">
    <property type="entry name" value="MCM_dom"/>
</dbReference>
<keyword evidence="5" id="KW-0378">Hydrolase</keyword>
<dbReference type="InterPro" id="IPR027417">
    <property type="entry name" value="P-loop_NTPase"/>
</dbReference>
<evidence type="ECO:0000256" key="2">
    <source>
        <dbReference type="ARBA" id="ARBA00022741"/>
    </source>
</evidence>
<dbReference type="NCBIfam" id="TIGR00368">
    <property type="entry name" value="YifB family Mg chelatase-like AAA ATPase"/>
    <property type="match status" value="1"/>
</dbReference>
<dbReference type="GO" id="GO:0003677">
    <property type="term" value="F:DNA binding"/>
    <property type="evidence" value="ECO:0007669"/>
    <property type="project" value="InterPro"/>
</dbReference>